<dbReference type="Proteomes" id="UP000298588">
    <property type="component" value="Chromosome"/>
</dbReference>
<name>A0A4D7QDT3_9HYPH</name>
<reference evidence="2 3" key="1">
    <citation type="submission" date="2019-04" db="EMBL/GenBank/DDBJ databases">
        <title>Phreatobacter aquaticus sp. nov.</title>
        <authorList>
            <person name="Choi A."/>
            <person name="Baek K."/>
        </authorList>
    </citation>
    <scope>NUCLEOTIDE SEQUENCE [LARGE SCALE GENOMIC DNA]</scope>
    <source>
        <strain evidence="2 3">NMCR1094</strain>
    </source>
</reference>
<sequence>MRWMALAGLALALLVAAGGETEAQTSCAGWNATCQARCRDAGNPECANYCTRQVTACRRTGCWTEGQRFGGRQHCNLSR</sequence>
<organism evidence="2 3">
    <name type="scientific">Phreatobacter aquaticus</name>
    <dbReference type="NCBI Taxonomy" id="2570229"/>
    <lineage>
        <taxon>Bacteria</taxon>
        <taxon>Pseudomonadati</taxon>
        <taxon>Pseudomonadota</taxon>
        <taxon>Alphaproteobacteria</taxon>
        <taxon>Hyphomicrobiales</taxon>
        <taxon>Phreatobacteraceae</taxon>
        <taxon>Phreatobacter</taxon>
    </lineage>
</organism>
<feature type="chain" id="PRO_5020884547" evidence="1">
    <location>
        <begin position="24"/>
        <end position="79"/>
    </location>
</feature>
<feature type="signal peptide" evidence="1">
    <location>
        <begin position="1"/>
        <end position="23"/>
    </location>
</feature>
<evidence type="ECO:0000313" key="3">
    <source>
        <dbReference type="Proteomes" id="UP000298588"/>
    </source>
</evidence>
<evidence type="ECO:0000256" key="1">
    <source>
        <dbReference type="SAM" id="SignalP"/>
    </source>
</evidence>
<accession>A0A4D7QDT3</accession>
<keyword evidence="3" id="KW-1185">Reference proteome</keyword>
<dbReference type="OrthoDB" id="8481714at2"/>
<evidence type="ECO:0000313" key="2">
    <source>
        <dbReference type="EMBL" id="QCK84621.1"/>
    </source>
</evidence>
<protein>
    <submittedName>
        <fullName evidence="2">Uncharacterized protein</fullName>
    </submittedName>
</protein>
<gene>
    <name evidence="2" type="ORF">E8L99_01875</name>
</gene>
<dbReference type="RefSeq" id="WP_137097956.1">
    <property type="nucleotide sequence ID" value="NZ_CP039865.1"/>
</dbReference>
<dbReference type="KEGG" id="paqt:E8L99_01875"/>
<keyword evidence="1" id="KW-0732">Signal</keyword>
<dbReference type="AlphaFoldDB" id="A0A4D7QDT3"/>
<dbReference type="EMBL" id="CP039865">
    <property type="protein sequence ID" value="QCK84621.1"/>
    <property type="molecule type" value="Genomic_DNA"/>
</dbReference>
<proteinExistence type="predicted"/>